<gene>
    <name evidence="5" type="ORF">Bpfe_002531</name>
</gene>
<dbReference type="PANTHER" id="PTHR12895:SF9">
    <property type="entry name" value="DYMECLIN"/>
    <property type="match status" value="1"/>
</dbReference>
<keyword evidence="3" id="KW-0519">Myristate</keyword>
<evidence type="ECO:0000256" key="2">
    <source>
        <dbReference type="ARBA" id="ARBA00015736"/>
    </source>
</evidence>
<evidence type="ECO:0000256" key="4">
    <source>
        <dbReference type="ARBA" id="ARBA00023288"/>
    </source>
</evidence>
<dbReference type="GO" id="GO:0007030">
    <property type="term" value="P:Golgi organization"/>
    <property type="evidence" value="ECO:0007669"/>
    <property type="project" value="TreeGrafter"/>
</dbReference>
<dbReference type="InterPro" id="IPR019142">
    <property type="entry name" value="Dymeclin"/>
</dbReference>
<dbReference type="Pfam" id="PF09742">
    <property type="entry name" value="Dymeclin"/>
    <property type="match status" value="1"/>
</dbReference>
<organism evidence="5 6">
    <name type="scientific">Biomphalaria pfeifferi</name>
    <name type="common">Bloodfluke planorb</name>
    <name type="synonym">Freshwater snail</name>
    <dbReference type="NCBI Taxonomy" id="112525"/>
    <lineage>
        <taxon>Eukaryota</taxon>
        <taxon>Metazoa</taxon>
        <taxon>Spiralia</taxon>
        <taxon>Lophotrochozoa</taxon>
        <taxon>Mollusca</taxon>
        <taxon>Gastropoda</taxon>
        <taxon>Heterobranchia</taxon>
        <taxon>Euthyneura</taxon>
        <taxon>Panpulmonata</taxon>
        <taxon>Hygrophila</taxon>
        <taxon>Lymnaeoidea</taxon>
        <taxon>Planorbidae</taxon>
        <taxon>Biomphalaria</taxon>
    </lineage>
</organism>
<name>A0AAD8C7D9_BIOPF</name>
<dbReference type="Proteomes" id="UP001233172">
    <property type="component" value="Unassembled WGS sequence"/>
</dbReference>
<protein>
    <recommendedName>
        <fullName evidence="2">Dymeclin</fullName>
    </recommendedName>
</protein>
<accession>A0AAD8C7D9</accession>
<comment type="similarity">
    <text evidence="1">Belongs to the dymeclin family.</text>
</comment>
<evidence type="ECO:0000313" key="5">
    <source>
        <dbReference type="EMBL" id="KAK0067690.1"/>
    </source>
</evidence>
<evidence type="ECO:0000256" key="3">
    <source>
        <dbReference type="ARBA" id="ARBA00022707"/>
    </source>
</evidence>
<dbReference type="PANTHER" id="PTHR12895">
    <property type="entry name" value="DYMECLIN"/>
    <property type="match status" value="1"/>
</dbReference>
<proteinExistence type="inferred from homology"/>
<keyword evidence="4" id="KW-0449">Lipoprotein</keyword>
<dbReference type="AlphaFoldDB" id="A0AAD8C7D9"/>
<evidence type="ECO:0000313" key="6">
    <source>
        <dbReference type="Proteomes" id="UP001233172"/>
    </source>
</evidence>
<dbReference type="EMBL" id="JASAOG010000006">
    <property type="protein sequence ID" value="KAK0067690.1"/>
    <property type="molecule type" value="Genomic_DNA"/>
</dbReference>
<comment type="caution">
    <text evidence="5">The sequence shown here is derived from an EMBL/GenBank/DDBJ whole genome shotgun (WGS) entry which is preliminary data.</text>
</comment>
<reference evidence="5" key="2">
    <citation type="submission" date="2023-04" db="EMBL/GenBank/DDBJ databases">
        <authorList>
            <person name="Bu L."/>
            <person name="Lu L."/>
            <person name="Laidemitt M.R."/>
            <person name="Zhang S.M."/>
            <person name="Mutuku M."/>
            <person name="Mkoji G."/>
            <person name="Steinauer M."/>
            <person name="Loker E.S."/>
        </authorList>
    </citation>
    <scope>NUCLEOTIDE SEQUENCE</scope>
    <source>
        <strain evidence="5">KasaAsao</strain>
        <tissue evidence="5">Whole Snail</tissue>
    </source>
</reference>
<evidence type="ECO:0000256" key="1">
    <source>
        <dbReference type="ARBA" id="ARBA00010603"/>
    </source>
</evidence>
<sequence length="742" mass="84180">MGTTSSSLSELPNNEYLKHLSSQHPIDPMDPFWNQLLSFSFQIPVNSSDAKVLEESTEIIARNFALNNCHTGNLRALVYNFLIRASELKASAQCEDNIFIWQTYNALFIIRSLCKYFVEHLSEELLLHQFDCLPPKQDGTPADDTAEIGSQIEEFINALVELIVDVPVLNFTYALHLETLNTLMVLLSIQMYHSQPASNFAVYKILMQGKCAIHAPLLIKALMWNYINQEKCPPELYRNQSEDGSFIYNATAALASSLWSVVTLGMASKGKKSEVDQFETLLANQSLLFTLVLTNHCTCNKSVHNPYRQALFSFTDSQESGAINLTHSASTFKLDMSKVYHVLCQTLHDDQTTLLLYLLLHQNPNMKVFILSRTNIDLLVMPLLKILYDSQEKSSHHIYMGLIILLILSEDEVFNKAVHEIMVKNVQWYKERPLSEISLGGLLILVVIRTIQYNMTRMRDKYLHTNCLAALANMSAQFNNLSAFVSQKIINLFSQLCKRHSKLVDQIRESALSGNNDEQTDNEQQDYLQDLSVLEEVLRMVLEIINSCLSSGLQSNPHLIYSLLYQRNLFSAFRGHPTFQDIIQNIDTLLAFFSSRLEHLGANPSPGSVLQAIKDGSMVFKKEKLKKFPELKFKYVEEESPEEFFLPYLISKSMSFSFLKRYWLDQHSSTYGPLKIGVSGGPLMIDVSGGPLIIHVPGGQHLTFLEINSVVSPTGPQTIRMIHTLTYLHPLMSKSFAHLNIQ</sequence>
<dbReference type="GO" id="GO:0005794">
    <property type="term" value="C:Golgi apparatus"/>
    <property type="evidence" value="ECO:0007669"/>
    <property type="project" value="TreeGrafter"/>
</dbReference>
<reference evidence="5" key="1">
    <citation type="journal article" date="2023" name="PLoS Negl. Trop. Dis.">
        <title>A genome sequence for Biomphalaria pfeifferi, the major vector snail for the human-infecting parasite Schistosoma mansoni.</title>
        <authorList>
            <person name="Bu L."/>
            <person name="Lu L."/>
            <person name="Laidemitt M.R."/>
            <person name="Zhang S.M."/>
            <person name="Mutuku M."/>
            <person name="Mkoji G."/>
            <person name="Steinauer M."/>
            <person name="Loker E.S."/>
        </authorList>
    </citation>
    <scope>NUCLEOTIDE SEQUENCE</scope>
    <source>
        <strain evidence="5">KasaAsao</strain>
    </source>
</reference>
<keyword evidence="6" id="KW-1185">Reference proteome</keyword>